<sequence length="246" mass="27803">MAINSREGLKKNFEKGAIPTQNDFEDLIDSMFHKQDDGLISQDDGLSLSPKGSSSKFITFFNNLNDFKPTWSIEPYPKNVPAFGINICDKQGESKLFIQNNGYIGVGTTHPSEKLTVNGNIRMHGRQGTYTSGQVAGDGHWHNITPELNACHAFEVIAKIGKQGHGLYAMTHAIALSTFGRSNNTIHKTKAYYGSFRNKIDLRWVGDTFNYTLQIRTNQDYGEESMIKYYVTNLWWEDEEQLPEHA</sequence>
<dbReference type="RefSeq" id="WP_123662347.1">
    <property type="nucleotide sequence ID" value="NZ_RARA01000017.1"/>
</dbReference>
<proteinExistence type="predicted"/>
<dbReference type="OrthoDB" id="9793307at2"/>
<organism evidence="1 2">
    <name type="scientific">Candidatus Cardinium hertigii</name>
    <dbReference type="NCBI Taxonomy" id="247481"/>
    <lineage>
        <taxon>Bacteria</taxon>
        <taxon>Pseudomonadati</taxon>
        <taxon>Bacteroidota</taxon>
        <taxon>Cytophagia</taxon>
        <taxon>Cytophagales</taxon>
        <taxon>Amoebophilaceae</taxon>
        <taxon>Candidatus Cardinium</taxon>
    </lineage>
</organism>
<dbReference type="EMBL" id="RARA01000017">
    <property type="protein sequence ID" value="ROT47679.1"/>
    <property type="molecule type" value="Genomic_DNA"/>
</dbReference>
<evidence type="ECO:0000313" key="1">
    <source>
        <dbReference type="EMBL" id="ROT47679.1"/>
    </source>
</evidence>
<dbReference type="AlphaFoldDB" id="A0A3N2QDE1"/>
<gene>
    <name evidence="1" type="ORF">EDM02_00995</name>
</gene>
<reference evidence="1 2" key="1">
    <citation type="submission" date="2018-09" db="EMBL/GenBank/DDBJ databases">
        <title>Comparative Genomics of Wolbachia-Cardinium Dual Endosymbiosis in a Plant-Parasitic Nematode.</title>
        <authorList>
            <person name="Brown A.M.V."/>
            <person name="Wasala S.K."/>
            <person name="Howe D.K."/>
            <person name="Peetz A.B."/>
            <person name="Zasada I.A."/>
            <person name="Denver D.R."/>
        </authorList>
    </citation>
    <scope>NUCLEOTIDE SEQUENCE [LARGE SCALE GENOMIC DNA]</scope>
    <source>
        <strain evidence="1 2">Pp_1</strain>
    </source>
</reference>
<comment type="caution">
    <text evidence="1">The sequence shown here is derived from an EMBL/GenBank/DDBJ whole genome shotgun (WGS) entry which is preliminary data.</text>
</comment>
<dbReference type="Proteomes" id="UP000270927">
    <property type="component" value="Unassembled WGS sequence"/>
</dbReference>
<name>A0A3N2QDE1_9BACT</name>
<protein>
    <submittedName>
        <fullName evidence="1">Adhesin</fullName>
    </submittedName>
</protein>
<accession>A0A3N2QDE1</accession>
<keyword evidence="2" id="KW-1185">Reference proteome</keyword>
<evidence type="ECO:0000313" key="2">
    <source>
        <dbReference type="Proteomes" id="UP000270927"/>
    </source>
</evidence>